<keyword evidence="6 9" id="KW-1133">Transmembrane helix</keyword>
<gene>
    <name evidence="11" type="primary">cax</name>
    <name evidence="11" type="ORF">JF922_09310</name>
</gene>
<dbReference type="InterPro" id="IPR004837">
    <property type="entry name" value="NaCa_Exmemb"/>
</dbReference>
<feature type="transmembrane region" description="Helical" evidence="9">
    <location>
        <begin position="125"/>
        <end position="145"/>
    </location>
</feature>
<dbReference type="NCBIfam" id="TIGR00846">
    <property type="entry name" value="caca2"/>
    <property type="match status" value="1"/>
</dbReference>
<feature type="transmembrane region" description="Helical" evidence="9">
    <location>
        <begin position="236"/>
        <end position="260"/>
    </location>
</feature>
<dbReference type="PROSITE" id="PS51257">
    <property type="entry name" value="PROKAR_LIPOPROTEIN"/>
    <property type="match status" value="1"/>
</dbReference>
<dbReference type="PANTHER" id="PTHR31503:SF22">
    <property type="entry name" value="VACUOLAR CALCIUM ION TRANSPORTER"/>
    <property type="match status" value="1"/>
</dbReference>
<accession>A0A934K9N1</accession>
<dbReference type="PANTHER" id="PTHR31503">
    <property type="entry name" value="VACUOLAR CALCIUM ION TRANSPORTER"/>
    <property type="match status" value="1"/>
</dbReference>
<evidence type="ECO:0000259" key="10">
    <source>
        <dbReference type="Pfam" id="PF01699"/>
    </source>
</evidence>
<evidence type="ECO:0000313" key="12">
    <source>
        <dbReference type="Proteomes" id="UP000612893"/>
    </source>
</evidence>
<protein>
    <recommendedName>
        <fullName evidence="9">Ca(2+)/H(+) antiporter</fullName>
    </recommendedName>
</protein>
<dbReference type="GO" id="GO:0016020">
    <property type="term" value="C:membrane"/>
    <property type="evidence" value="ECO:0007669"/>
    <property type="project" value="UniProtKB-ARBA"/>
</dbReference>
<evidence type="ECO:0000256" key="9">
    <source>
        <dbReference type="RuleBase" id="RU365028"/>
    </source>
</evidence>
<evidence type="ECO:0000256" key="7">
    <source>
        <dbReference type="ARBA" id="ARBA00023065"/>
    </source>
</evidence>
<evidence type="ECO:0000256" key="8">
    <source>
        <dbReference type="ARBA" id="ARBA00023136"/>
    </source>
</evidence>
<keyword evidence="12" id="KW-1185">Reference proteome</keyword>
<feature type="transmembrane region" description="Helical" evidence="9">
    <location>
        <begin position="92"/>
        <end position="113"/>
    </location>
</feature>
<feature type="domain" description="Sodium/calcium exchanger membrane region" evidence="10">
    <location>
        <begin position="27"/>
        <end position="177"/>
    </location>
</feature>
<evidence type="ECO:0000256" key="1">
    <source>
        <dbReference type="ARBA" id="ARBA00004127"/>
    </source>
</evidence>
<keyword evidence="4 9" id="KW-0812">Transmembrane</keyword>
<feature type="transmembrane region" description="Helical" evidence="9">
    <location>
        <begin position="59"/>
        <end position="80"/>
    </location>
</feature>
<feature type="transmembrane region" description="Helical" evidence="9">
    <location>
        <begin position="202"/>
        <end position="224"/>
    </location>
</feature>
<dbReference type="Pfam" id="PF01699">
    <property type="entry name" value="Na_Ca_ex"/>
    <property type="match status" value="2"/>
</dbReference>
<evidence type="ECO:0000256" key="3">
    <source>
        <dbReference type="ARBA" id="ARBA00022568"/>
    </source>
</evidence>
<evidence type="ECO:0000313" key="11">
    <source>
        <dbReference type="EMBL" id="MBJ7598268.1"/>
    </source>
</evidence>
<keyword evidence="3 9" id="KW-0109">Calcium transport</keyword>
<evidence type="ECO:0000256" key="2">
    <source>
        <dbReference type="ARBA" id="ARBA00022448"/>
    </source>
</evidence>
<reference evidence="11" key="1">
    <citation type="submission" date="2020-10" db="EMBL/GenBank/DDBJ databases">
        <title>Ca. Dormibacterota MAGs.</title>
        <authorList>
            <person name="Montgomery K."/>
        </authorList>
    </citation>
    <scope>NUCLEOTIDE SEQUENCE [LARGE SCALE GENOMIC DNA]</scope>
    <source>
        <strain evidence="11">SC8812_S17_10</strain>
    </source>
</reference>
<dbReference type="GO" id="GO:0015369">
    <property type="term" value="F:calcium:proton antiporter activity"/>
    <property type="evidence" value="ECO:0007669"/>
    <property type="project" value="UniProtKB-UniRule"/>
</dbReference>
<evidence type="ECO:0000256" key="6">
    <source>
        <dbReference type="ARBA" id="ARBA00022989"/>
    </source>
</evidence>
<comment type="function">
    <text evidence="9">Ca(+)/H(+) antiporter that extrudes calcium in exchange for external protons.</text>
</comment>
<feature type="domain" description="Sodium/calcium exchanger membrane region" evidence="10">
    <location>
        <begin position="202"/>
        <end position="345"/>
    </location>
</feature>
<feature type="transmembrane region" description="Helical" evidence="9">
    <location>
        <begin position="157"/>
        <end position="181"/>
    </location>
</feature>
<evidence type="ECO:0000256" key="5">
    <source>
        <dbReference type="ARBA" id="ARBA00022837"/>
    </source>
</evidence>
<feature type="transmembrane region" description="Helical" evidence="9">
    <location>
        <begin position="299"/>
        <end position="321"/>
    </location>
</feature>
<dbReference type="InterPro" id="IPR044880">
    <property type="entry name" value="NCX_ion-bd_dom_sf"/>
</dbReference>
<comment type="similarity">
    <text evidence="9">Belongs to the Ca(2+):cation antiporter (CaCA) (TC 2.A.19) family.</text>
</comment>
<feature type="transmembrane region" description="Helical" evidence="9">
    <location>
        <begin position="272"/>
        <end position="293"/>
    </location>
</feature>
<dbReference type="NCBIfam" id="TIGR00378">
    <property type="entry name" value="cax"/>
    <property type="match status" value="1"/>
</dbReference>
<comment type="subcellular location">
    <subcellularLocation>
        <location evidence="1">Endomembrane system</location>
        <topology evidence="1">Multi-pass membrane protein</topology>
    </subcellularLocation>
</comment>
<dbReference type="InterPro" id="IPR004798">
    <property type="entry name" value="CAX-like"/>
</dbReference>
<feature type="transmembrane region" description="Helical" evidence="9">
    <location>
        <begin position="27"/>
        <end position="47"/>
    </location>
</feature>
<dbReference type="EMBL" id="JAEKNR010000101">
    <property type="protein sequence ID" value="MBJ7598268.1"/>
    <property type="molecule type" value="Genomic_DNA"/>
</dbReference>
<name>A0A934K9N1_9BACT</name>
<dbReference type="Gene3D" id="1.20.1420.30">
    <property type="entry name" value="NCX, central ion-binding region"/>
    <property type="match status" value="1"/>
</dbReference>
<dbReference type="GO" id="GO:0012505">
    <property type="term" value="C:endomembrane system"/>
    <property type="evidence" value="ECO:0007669"/>
    <property type="project" value="UniProtKB-SubCell"/>
</dbReference>
<dbReference type="InterPro" id="IPR004713">
    <property type="entry name" value="CaH_exchang"/>
</dbReference>
<keyword evidence="2 9" id="KW-0813">Transport</keyword>
<proteinExistence type="inferred from homology"/>
<dbReference type="AlphaFoldDB" id="A0A934K9N1"/>
<organism evidence="11 12">
    <name type="scientific">Candidatus Nephthysia bennettiae</name>
    <dbReference type="NCBI Taxonomy" id="3127016"/>
    <lineage>
        <taxon>Bacteria</taxon>
        <taxon>Bacillati</taxon>
        <taxon>Candidatus Dormiibacterota</taxon>
        <taxon>Candidatus Dormibacteria</taxon>
        <taxon>Candidatus Dormibacterales</taxon>
        <taxon>Candidatus Dormibacteraceae</taxon>
        <taxon>Candidatus Nephthysia</taxon>
    </lineage>
</organism>
<dbReference type="Proteomes" id="UP000612893">
    <property type="component" value="Unassembled WGS sequence"/>
</dbReference>
<feature type="transmembrane region" description="Helical" evidence="9">
    <location>
        <begin position="328"/>
        <end position="348"/>
    </location>
</feature>
<evidence type="ECO:0000256" key="4">
    <source>
        <dbReference type="ARBA" id="ARBA00022692"/>
    </source>
</evidence>
<comment type="caution">
    <text evidence="9">Lacks conserved residue(s) required for the propagation of feature annotation.</text>
</comment>
<keyword evidence="8 9" id="KW-0472">Membrane</keyword>
<comment type="caution">
    <text evidence="11">The sequence shown here is derived from an EMBL/GenBank/DDBJ whole genome shotgun (WGS) entry which is preliminary data.</text>
</comment>
<keyword evidence="7 9" id="KW-0406">Ion transport</keyword>
<keyword evidence="5 9" id="KW-0106">Calcium</keyword>
<dbReference type="RefSeq" id="WP_338201136.1">
    <property type="nucleotide sequence ID" value="NZ_JAEKNR010000101.1"/>
</dbReference>
<sequence length="349" mass="36836">MPRPSVYWLLALVPVSFVCEFALHQPILIFVASCLAIIPLAAVLGRATEELAIHSGPRIGGLLNATFGNITELIISVLLIAAGEFTVVKASLIGSILGNLFLVMGASVLAGGIRYREQSFSIRSAGVHASSLLLAVTALLMPALFVNTTPSTPSQRLSISIVVAVVLVVLYVAALLFTQVTHVGLFHTPQSDERAEWSRRRAILVLLTAALVVGVESEFLVGSLEPTVHALGLSRVFVGLVVVAIIGNAAEHASAVFFAIRNKMDVAMEISFGSSTQIALFVAPLLVFISILLGHPMDFVFSGLEVIAVALATIIVAAIVLDGRTNWLEGAQLLGAYVIIAATFFFVAG</sequence>
<keyword evidence="9" id="KW-0050">Antiport</keyword>